<dbReference type="GO" id="GO:0033925">
    <property type="term" value="F:mannosyl-glycoprotein endo-beta-N-acetylglucosaminidase activity"/>
    <property type="evidence" value="ECO:0007669"/>
    <property type="project" value="UniProtKB-EC"/>
</dbReference>
<feature type="repeat" description="Cell wall-binding" evidence="2">
    <location>
        <begin position="492"/>
        <end position="511"/>
    </location>
</feature>
<dbReference type="Proteomes" id="UP000190890">
    <property type="component" value="Unassembled WGS sequence"/>
</dbReference>
<dbReference type="Pfam" id="PF01473">
    <property type="entry name" value="Choline_bind_1"/>
    <property type="match status" value="1"/>
</dbReference>
<proteinExistence type="predicted"/>
<accession>A0A1S8TC85</accession>
<keyword evidence="5" id="KW-1185">Reference proteome</keyword>
<keyword evidence="1" id="KW-0677">Repeat</keyword>
<keyword evidence="4" id="KW-0378">Hydrolase</keyword>
<gene>
    <name evidence="4" type="primary">lytB_5</name>
    <name evidence="4" type="ORF">CLPUN_32480</name>
</gene>
<protein>
    <submittedName>
        <fullName evidence="4">Putative endo-beta-N-acetylglucosaminidase</fullName>
        <ecNumber evidence="4">3.2.1.96</ecNumber>
    </submittedName>
</protein>
<comment type="caution">
    <text evidence="4">The sequence shown here is derived from an EMBL/GenBank/DDBJ whole genome shotgun (WGS) entry which is preliminary data.</text>
</comment>
<dbReference type="PROSITE" id="PS51170">
    <property type="entry name" value="CW"/>
    <property type="match status" value="4"/>
</dbReference>
<name>A0A1S8TC85_9CLOT</name>
<evidence type="ECO:0000256" key="3">
    <source>
        <dbReference type="SAM" id="SignalP"/>
    </source>
</evidence>
<dbReference type="OrthoDB" id="1886246at2"/>
<evidence type="ECO:0000256" key="2">
    <source>
        <dbReference type="PROSITE-ProRule" id="PRU00591"/>
    </source>
</evidence>
<dbReference type="EMBL" id="LZZM01000185">
    <property type="protein sequence ID" value="OOM75437.1"/>
    <property type="molecule type" value="Genomic_DNA"/>
</dbReference>
<dbReference type="AlphaFoldDB" id="A0A1S8TC85"/>
<dbReference type="Pfam" id="PF19085">
    <property type="entry name" value="Choline_bind_2"/>
    <property type="match status" value="1"/>
</dbReference>
<feature type="repeat" description="Cell wall-binding" evidence="2">
    <location>
        <begin position="472"/>
        <end position="491"/>
    </location>
</feature>
<dbReference type="RefSeq" id="WP_077848302.1">
    <property type="nucleotide sequence ID" value="NZ_LZZM01000185.1"/>
</dbReference>
<organism evidence="4 5">
    <name type="scientific">Clostridium puniceum</name>
    <dbReference type="NCBI Taxonomy" id="29367"/>
    <lineage>
        <taxon>Bacteria</taxon>
        <taxon>Bacillati</taxon>
        <taxon>Bacillota</taxon>
        <taxon>Clostridia</taxon>
        <taxon>Eubacteriales</taxon>
        <taxon>Clostridiaceae</taxon>
        <taxon>Clostridium</taxon>
    </lineage>
</organism>
<feature type="chain" id="PRO_5010561228" evidence="3">
    <location>
        <begin position="30"/>
        <end position="550"/>
    </location>
</feature>
<dbReference type="Gene3D" id="2.10.270.10">
    <property type="entry name" value="Cholin Binding"/>
    <property type="match status" value="1"/>
</dbReference>
<dbReference type="SUPFAM" id="SSF69360">
    <property type="entry name" value="Cell wall binding repeat"/>
    <property type="match status" value="1"/>
</dbReference>
<evidence type="ECO:0000313" key="5">
    <source>
        <dbReference type="Proteomes" id="UP000190890"/>
    </source>
</evidence>
<keyword evidence="4" id="KW-0326">Glycosidase</keyword>
<reference evidence="4 5" key="1">
    <citation type="submission" date="2016-05" db="EMBL/GenBank/DDBJ databases">
        <title>Microbial solvent formation.</title>
        <authorList>
            <person name="Poehlein A."/>
            <person name="Montoya Solano J.D."/>
            <person name="Flitsch S."/>
            <person name="Krabben P."/>
            <person name="Duerre P."/>
            <person name="Daniel R."/>
        </authorList>
    </citation>
    <scope>NUCLEOTIDE SEQUENCE [LARGE SCALE GENOMIC DNA]</scope>
    <source>
        <strain evidence="4 5">DSM 2619</strain>
    </source>
</reference>
<dbReference type="STRING" id="29367.CLPUN_32480"/>
<feature type="repeat" description="Cell wall-binding" evidence="2">
    <location>
        <begin position="512"/>
        <end position="531"/>
    </location>
</feature>
<dbReference type="EC" id="3.2.1.96" evidence="4"/>
<feature type="signal peptide" evidence="3">
    <location>
        <begin position="1"/>
        <end position="29"/>
    </location>
</feature>
<sequence>MIKRISKLNALLLTATAFVSIIPATSANAATKLETLTGTLESVQAFDGGKYIYDGYKDNNQDTSIYLFNGTKDIEINNVTSLEGAIKYGKNDLSFNNSKKTLLNLSTGSVEDETIQDKYNFMKIKLSSSVIKKVKRYKDLDLASFNVNTTQLNSNQFGDVWYEYSINDSKVQYKGYVSIDGTYIDASETANITFYASSTKNTYTYNKVTFDKMKDTKKVDGITYSLREGNTLFADSGYIYRIVEVISDNSIEVASRFIQKISKTKGNTVDGAYIPNSVESYEISTSDYSTLTNSKSQVRLIDSSIYVITNEANQLSISKFDLTKSRDNSDSSKTSDRISRVKLDDTYNDIKNENATAYDIDVNGNVWILYKGSISKVVKGSLSILYTVDKSMTNLSVYDDNDIVTWNKDNDIYSVVNGKAGNGTDTGKNPVTTGWVSSNGAWSYINADGSKATGWVKIGPTWYFLNSNGIMQTGWIKDGSSWYYLNTSGAMQTSWIKDGSSWYYLKPSGDMATGWVNDGGLWYYLNSSGAMLSNTTVDGYKLGPSGAWIK</sequence>
<evidence type="ECO:0000256" key="1">
    <source>
        <dbReference type="ARBA" id="ARBA00022737"/>
    </source>
</evidence>
<feature type="repeat" description="Cell wall-binding" evidence="2">
    <location>
        <begin position="452"/>
        <end position="471"/>
    </location>
</feature>
<keyword evidence="3" id="KW-0732">Signal</keyword>
<evidence type="ECO:0000313" key="4">
    <source>
        <dbReference type="EMBL" id="OOM75437.1"/>
    </source>
</evidence>
<dbReference type="InterPro" id="IPR018337">
    <property type="entry name" value="Cell_wall/Cho-bd_repeat"/>
</dbReference>
<dbReference type="Pfam" id="PF19127">
    <property type="entry name" value="Choline_bind_3"/>
    <property type="match status" value="1"/>
</dbReference>